<dbReference type="EMBL" id="VAUV01000007">
    <property type="protein sequence ID" value="TLD70878.1"/>
    <property type="molecule type" value="Genomic_DNA"/>
</dbReference>
<name>A0A5R8KF09_9BACT</name>
<evidence type="ECO:0000313" key="1">
    <source>
        <dbReference type="EMBL" id="TLD70878.1"/>
    </source>
</evidence>
<dbReference type="InterPro" id="IPR006311">
    <property type="entry name" value="TAT_signal"/>
</dbReference>
<dbReference type="PANTHER" id="PTHR43737">
    <property type="entry name" value="BLL7424 PROTEIN"/>
    <property type="match status" value="1"/>
</dbReference>
<evidence type="ECO:0000313" key="2">
    <source>
        <dbReference type="Proteomes" id="UP000306196"/>
    </source>
</evidence>
<dbReference type="RefSeq" id="WP_138086348.1">
    <property type="nucleotide sequence ID" value="NZ_VAUV01000007.1"/>
</dbReference>
<dbReference type="PROSITE" id="PS51318">
    <property type="entry name" value="TAT"/>
    <property type="match status" value="1"/>
</dbReference>
<accession>A0A5R8KF09</accession>
<dbReference type="InterPro" id="IPR010869">
    <property type="entry name" value="DUF1501"/>
</dbReference>
<sequence>MNHQHWYSRRAMLSRASTGFGLTALSAMKADRAGAAESPFAARPSGYRSKVRSVIFAYMSGGVSHVDSFDPKPELAKRHGQPMPVPVKRTMFNNNGNIMASPFEFKKHGQSGIEISDMFPCVAKCADDLAVVRSMTSKVNEHAQGNYFFHCTQPFSGFPSAGSWVTYGLGSEADNLPGFVVLSHGNVPHGGVGLWGSGFLPAVHQASIINPDGKEPLNNVTPREADAMQRRRLELMGRLDSKFLEQVQADAQVEAAVRNYEMAYRMQAAVPDLCDLRGETEATKKLYGLDSADKEKAAYAKQCLLSRRLVERGVRFIELTCLSKNIGAGNAANPWDQHGKIKEGHGAMAHQVDQPLAALITDLKARGLFEETLIVWAGEFGRTPFSQGSDGRDHNPYGFSIWLAGGGIKGGTVYGATDDLGYYAVENQCEVYDLWATVLHLLGLDHEKLRYRFSGRDFRLTDVHGRVLHDILV</sequence>
<dbReference type="Gene3D" id="3.40.720.10">
    <property type="entry name" value="Alkaline Phosphatase, subunit A"/>
    <property type="match status" value="1"/>
</dbReference>
<dbReference type="InterPro" id="IPR017850">
    <property type="entry name" value="Alkaline_phosphatase_core_sf"/>
</dbReference>
<comment type="caution">
    <text evidence="1">The sequence shown here is derived from an EMBL/GenBank/DDBJ whole genome shotgun (WGS) entry which is preliminary data.</text>
</comment>
<protein>
    <submittedName>
        <fullName evidence="1">DUF1501 domain-containing protein</fullName>
    </submittedName>
</protein>
<keyword evidence="2" id="KW-1185">Reference proteome</keyword>
<dbReference type="OrthoDB" id="176308at2"/>
<proteinExistence type="predicted"/>
<dbReference type="PANTHER" id="PTHR43737:SF1">
    <property type="entry name" value="DUF1501 DOMAIN-CONTAINING PROTEIN"/>
    <property type="match status" value="1"/>
</dbReference>
<reference evidence="1 2" key="1">
    <citation type="submission" date="2019-05" db="EMBL/GenBank/DDBJ databases">
        <title>Verrucobacter flavum gen. nov., sp. nov. a new member of the family Verrucomicrobiaceae.</title>
        <authorList>
            <person name="Szuroczki S."/>
            <person name="Abbaszade G."/>
            <person name="Szabo A."/>
            <person name="Felfoldi T."/>
            <person name="Schumann P."/>
            <person name="Boka K."/>
            <person name="Keki Z."/>
            <person name="Toumi M."/>
            <person name="Toth E."/>
        </authorList>
    </citation>
    <scope>NUCLEOTIDE SEQUENCE [LARGE SCALE GENOMIC DNA]</scope>
    <source>
        <strain evidence="1 2">MG-N-17</strain>
    </source>
</reference>
<organism evidence="1 2">
    <name type="scientific">Phragmitibacter flavus</name>
    <dbReference type="NCBI Taxonomy" id="2576071"/>
    <lineage>
        <taxon>Bacteria</taxon>
        <taxon>Pseudomonadati</taxon>
        <taxon>Verrucomicrobiota</taxon>
        <taxon>Verrucomicrobiia</taxon>
        <taxon>Verrucomicrobiales</taxon>
        <taxon>Verrucomicrobiaceae</taxon>
        <taxon>Phragmitibacter</taxon>
    </lineage>
</organism>
<dbReference type="SUPFAM" id="SSF53649">
    <property type="entry name" value="Alkaline phosphatase-like"/>
    <property type="match status" value="1"/>
</dbReference>
<gene>
    <name evidence="1" type="ORF">FEM03_11270</name>
</gene>
<dbReference type="Pfam" id="PF07394">
    <property type="entry name" value="DUF1501"/>
    <property type="match status" value="1"/>
</dbReference>
<dbReference type="Proteomes" id="UP000306196">
    <property type="component" value="Unassembled WGS sequence"/>
</dbReference>
<dbReference type="AlphaFoldDB" id="A0A5R8KF09"/>